<dbReference type="InterPro" id="IPR043472">
    <property type="entry name" value="Macro_dom-like"/>
</dbReference>
<dbReference type="Pfam" id="PF01661">
    <property type="entry name" value="Macro"/>
    <property type="match status" value="1"/>
</dbReference>
<keyword evidence="4" id="KW-1185">Reference proteome</keyword>
<name>A0A2T1BWK0_9CYAN</name>
<dbReference type="PANTHER" id="PTHR12521:SF0">
    <property type="entry name" value="ADP-RIBOSE GLYCOHYDROLASE OARD1"/>
    <property type="match status" value="1"/>
</dbReference>
<dbReference type="InterPro" id="IPR050892">
    <property type="entry name" value="ADP-ribose_metab_enzymes"/>
</dbReference>
<dbReference type="Gene3D" id="3.40.220.10">
    <property type="entry name" value="Leucine Aminopeptidase, subunit E, domain 1"/>
    <property type="match status" value="1"/>
</dbReference>
<reference evidence="3 4" key="1">
    <citation type="submission" date="2018-02" db="EMBL/GenBank/DDBJ databases">
        <authorList>
            <person name="Cohen D.B."/>
            <person name="Kent A.D."/>
        </authorList>
    </citation>
    <scope>NUCLEOTIDE SEQUENCE [LARGE SCALE GENOMIC DNA]</scope>
    <source>
        <strain evidence="3 4">CCAP 1448/3</strain>
    </source>
</reference>
<feature type="domain" description="Macro" evidence="2">
    <location>
        <begin position="1"/>
        <end position="147"/>
    </location>
</feature>
<reference evidence="3 4" key="2">
    <citation type="submission" date="2018-03" db="EMBL/GenBank/DDBJ databases">
        <title>The ancient ancestry and fast evolution of plastids.</title>
        <authorList>
            <person name="Moore K.R."/>
            <person name="Magnabosco C."/>
            <person name="Momper L."/>
            <person name="Gold D.A."/>
            <person name="Bosak T."/>
            <person name="Fournier G.P."/>
        </authorList>
    </citation>
    <scope>NUCLEOTIDE SEQUENCE [LARGE SCALE GENOMIC DNA]</scope>
    <source>
        <strain evidence="3 4">CCAP 1448/3</strain>
    </source>
</reference>
<evidence type="ECO:0000256" key="1">
    <source>
        <dbReference type="ARBA" id="ARBA00035885"/>
    </source>
</evidence>
<dbReference type="InterPro" id="IPR002589">
    <property type="entry name" value="Macro_dom"/>
</dbReference>
<proteinExistence type="predicted"/>
<evidence type="ECO:0000313" key="3">
    <source>
        <dbReference type="EMBL" id="PSB00386.1"/>
    </source>
</evidence>
<dbReference type="RefSeq" id="WP_106292072.1">
    <property type="nucleotide sequence ID" value="NZ_CAWNTC010000057.1"/>
</dbReference>
<dbReference type="SMART" id="SM00506">
    <property type="entry name" value="A1pp"/>
    <property type="match status" value="1"/>
</dbReference>
<dbReference type="PROSITE" id="PS51154">
    <property type="entry name" value="MACRO"/>
    <property type="match status" value="1"/>
</dbReference>
<protein>
    <submittedName>
        <fullName evidence="3">Appr-1-p processing domain-containing protein</fullName>
    </submittedName>
</protein>
<evidence type="ECO:0000259" key="2">
    <source>
        <dbReference type="PROSITE" id="PS51154"/>
    </source>
</evidence>
<dbReference type="AlphaFoldDB" id="A0A2T1BWK0"/>
<dbReference type="OrthoDB" id="9780211at2"/>
<dbReference type="SUPFAM" id="SSF52949">
    <property type="entry name" value="Macro domain-like"/>
    <property type="match status" value="1"/>
</dbReference>
<dbReference type="EMBL" id="PVWJ01000229">
    <property type="protein sequence ID" value="PSB00386.1"/>
    <property type="molecule type" value="Genomic_DNA"/>
</dbReference>
<dbReference type="CDD" id="cd02901">
    <property type="entry name" value="Macro_Poa1p-like"/>
    <property type="match status" value="1"/>
</dbReference>
<comment type="catalytic activity">
    <reaction evidence="1">
        <text>an N-(ADP-alpha-D-ribosyl)-thymidine in DNA + H2O = a thymidine in DNA + ADP-D-ribose</text>
        <dbReference type="Rhea" id="RHEA:71655"/>
        <dbReference type="Rhea" id="RHEA-COMP:13556"/>
        <dbReference type="Rhea" id="RHEA-COMP:18051"/>
        <dbReference type="ChEBI" id="CHEBI:15377"/>
        <dbReference type="ChEBI" id="CHEBI:57967"/>
        <dbReference type="ChEBI" id="CHEBI:137386"/>
        <dbReference type="ChEBI" id="CHEBI:191199"/>
    </reaction>
    <physiologicalReaction direction="left-to-right" evidence="1">
        <dbReference type="Rhea" id="RHEA:71656"/>
    </physiologicalReaction>
</comment>
<organism evidence="3 4">
    <name type="scientific">Merismopedia glauca CCAP 1448/3</name>
    <dbReference type="NCBI Taxonomy" id="1296344"/>
    <lineage>
        <taxon>Bacteria</taxon>
        <taxon>Bacillati</taxon>
        <taxon>Cyanobacteriota</taxon>
        <taxon>Cyanophyceae</taxon>
        <taxon>Synechococcales</taxon>
        <taxon>Merismopediaceae</taxon>
        <taxon>Merismopedia</taxon>
    </lineage>
</organism>
<gene>
    <name evidence="3" type="ORF">C7B64_23790</name>
</gene>
<sequence>MPITQLIRGDLLAANAQILVNPVNCVGVMGKGLALQFKRTYPDNYTAYRQACDTGLVHPGKVFSYREANGIWIANFPTKRHWRDTSLMEDIELGIVDLVQFTRTIKARNIAIPPLGCGLGGLKWSEVKPSIIQAFGNDSITLMLFEP</sequence>
<evidence type="ECO:0000313" key="4">
    <source>
        <dbReference type="Proteomes" id="UP000238762"/>
    </source>
</evidence>
<comment type="caution">
    <text evidence="3">The sequence shown here is derived from an EMBL/GenBank/DDBJ whole genome shotgun (WGS) entry which is preliminary data.</text>
</comment>
<accession>A0A2T1BWK0</accession>
<dbReference type="GO" id="GO:0140291">
    <property type="term" value="P:peptidyl-glutamate ADP-deribosylation"/>
    <property type="evidence" value="ECO:0007669"/>
    <property type="project" value="TreeGrafter"/>
</dbReference>
<dbReference type="PANTHER" id="PTHR12521">
    <property type="entry name" value="PROTEIN C6ORF130"/>
    <property type="match status" value="1"/>
</dbReference>
<dbReference type="Proteomes" id="UP000238762">
    <property type="component" value="Unassembled WGS sequence"/>
</dbReference>